<dbReference type="InterPro" id="IPR025474">
    <property type="entry name" value="DUF4325"/>
</dbReference>
<dbReference type="AlphaFoldDB" id="A0A377I2J0"/>
<reference evidence="2 3" key="1">
    <citation type="submission" date="2018-06" db="EMBL/GenBank/DDBJ databases">
        <authorList>
            <consortium name="Pathogen Informatics"/>
            <person name="Doyle S."/>
        </authorList>
    </citation>
    <scope>NUCLEOTIDE SEQUENCE [LARGE SCALE GENOMIC DNA]</scope>
    <source>
        <strain evidence="2 3">NCTC10794</strain>
    </source>
</reference>
<proteinExistence type="predicted"/>
<organism evidence="2 3">
    <name type="scientific">Haemophilus parahaemolyticus</name>
    <dbReference type="NCBI Taxonomy" id="735"/>
    <lineage>
        <taxon>Bacteria</taxon>
        <taxon>Pseudomonadati</taxon>
        <taxon>Pseudomonadota</taxon>
        <taxon>Gammaproteobacteria</taxon>
        <taxon>Pasteurellales</taxon>
        <taxon>Pasteurellaceae</taxon>
        <taxon>Haemophilus</taxon>
    </lineage>
</organism>
<evidence type="ECO:0000313" key="3">
    <source>
        <dbReference type="Proteomes" id="UP000254867"/>
    </source>
</evidence>
<sequence length="108" mass="12376">MNTKYINVAKDFSPKAFGRTEEHGPFNGTKFRKEFLEPIWKDYDRIEVDFSDFDASPGSTFLSGAFLMLVTKDNYSYDEVKNKLVILPKDSVFPSSVDLLLERVKPNA</sequence>
<evidence type="ECO:0000259" key="1">
    <source>
        <dbReference type="Pfam" id="PF14213"/>
    </source>
</evidence>
<protein>
    <recommendedName>
        <fullName evidence="1">DUF4325 domain-containing protein</fullName>
    </recommendedName>
</protein>
<dbReference type="EMBL" id="UGHH01000002">
    <property type="protein sequence ID" value="STO64571.1"/>
    <property type="molecule type" value="Genomic_DNA"/>
</dbReference>
<feature type="domain" description="DUF4325" evidence="1">
    <location>
        <begin position="27"/>
        <end position="85"/>
    </location>
</feature>
<dbReference type="Pfam" id="PF14213">
    <property type="entry name" value="DUF4325"/>
    <property type="match status" value="1"/>
</dbReference>
<gene>
    <name evidence="2" type="ORF">NCTC10794_01639</name>
</gene>
<dbReference type="Proteomes" id="UP000254867">
    <property type="component" value="Unassembled WGS sequence"/>
</dbReference>
<name>A0A377I2J0_HAEPH</name>
<accession>A0A377I2J0</accession>
<evidence type="ECO:0000313" key="2">
    <source>
        <dbReference type="EMBL" id="STO64571.1"/>
    </source>
</evidence>
<dbReference type="RefSeq" id="WP_119222944.1">
    <property type="nucleotide sequence ID" value="NZ_JAHAHT010000126.1"/>
</dbReference>